<evidence type="ECO:0000256" key="5">
    <source>
        <dbReference type="ARBA" id="ARBA00022516"/>
    </source>
</evidence>
<dbReference type="Gene3D" id="3.40.47.10">
    <property type="match status" value="2"/>
</dbReference>
<feature type="domain" description="Ketosynthase family 3 (KS3)" evidence="14">
    <location>
        <begin position="5"/>
        <end position="413"/>
    </location>
</feature>
<evidence type="ECO:0000256" key="4">
    <source>
        <dbReference type="ARBA" id="ARBA00014657"/>
    </source>
</evidence>
<dbReference type="SUPFAM" id="SSF53901">
    <property type="entry name" value="Thiolase-like"/>
    <property type="match status" value="2"/>
</dbReference>
<keyword evidence="6 11" id="KW-0808">Transferase</keyword>
<evidence type="ECO:0000256" key="13">
    <source>
        <dbReference type="RuleBase" id="RU003694"/>
    </source>
</evidence>
<dbReference type="GO" id="GO:0005829">
    <property type="term" value="C:cytosol"/>
    <property type="evidence" value="ECO:0007669"/>
    <property type="project" value="TreeGrafter"/>
</dbReference>
<dbReference type="InterPro" id="IPR020841">
    <property type="entry name" value="PKS_Beta-ketoAc_synthase_dom"/>
</dbReference>
<dbReference type="NCBIfam" id="NF005589">
    <property type="entry name" value="PRK07314.1"/>
    <property type="match status" value="1"/>
</dbReference>
<dbReference type="PANTHER" id="PTHR11712:SF336">
    <property type="entry name" value="3-OXOACYL-[ACYL-CARRIER-PROTEIN] SYNTHASE, MITOCHONDRIAL"/>
    <property type="match status" value="1"/>
</dbReference>
<feature type="active site" description="For beta-ketoacyl synthase activity" evidence="12">
    <location>
        <position position="166"/>
    </location>
</feature>
<evidence type="ECO:0000256" key="3">
    <source>
        <dbReference type="ARBA" id="ARBA00012356"/>
    </source>
</evidence>
<gene>
    <name evidence="15" type="primary">fabF</name>
    <name evidence="15" type="ORF">E6K78_00845</name>
</gene>
<evidence type="ECO:0000256" key="2">
    <source>
        <dbReference type="ARBA" id="ARBA00008467"/>
    </source>
</evidence>
<dbReference type="EC" id="2.3.1.179" evidence="3 11"/>
<dbReference type="FunFam" id="3.40.47.10:FF:000009">
    <property type="entry name" value="3-oxoacyl-[acyl-carrier-protein] synthase 2"/>
    <property type="match status" value="1"/>
</dbReference>
<dbReference type="PROSITE" id="PS00606">
    <property type="entry name" value="KS3_1"/>
    <property type="match status" value="1"/>
</dbReference>
<comment type="catalytic activity">
    <reaction evidence="11">
        <text>(9Z)-hexadecenoyl-[ACP] + malonyl-[ACP] + H(+) = 3-oxo-(11Z)-octadecenoyl-[ACP] + holo-[ACP] + CO2</text>
        <dbReference type="Rhea" id="RHEA:55040"/>
        <dbReference type="Rhea" id="RHEA-COMP:9623"/>
        <dbReference type="Rhea" id="RHEA-COMP:9685"/>
        <dbReference type="Rhea" id="RHEA-COMP:10800"/>
        <dbReference type="Rhea" id="RHEA-COMP:14074"/>
        <dbReference type="ChEBI" id="CHEBI:15378"/>
        <dbReference type="ChEBI" id="CHEBI:16526"/>
        <dbReference type="ChEBI" id="CHEBI:64479"/>
        <dbReference type="ChEBI" id="CHEBI:78449"/>
        <dbReference type="ChEBI" id="CHEBI:83989"/>
        <dbReference type="ChEBI" id="CHEBI:138538"/>
        <dbReference type="EC" id="2.3.1.179"/>
    </reaction>
</comment>
<evidence type="ECO:0000313" key="16">
    <source>
        <dbReference type="Proteomes" id="UP000316609"/>
    </source>
</evidence>
<keyword evidence="9 11" id="KW-0275">Fatty acid biosynthesis</keyword>
<dbReference type="EMBL" id="VBOY01000007">
    <property type="protein sequence ID" value="TMQ68526.1"/>
    <property type="molecule type" value="Genomic_DNA"/>
</dbReference>
<dbReference type="InterPro" id="IPR014030">
    <property type="entry name" value="Ketoacyl_synth_N"/>
</dbReference>
<keyword evidence="7" id="KW-0276">Fatty acid metabolism</keyword>
<evidence type="ECO:0000256" key="6">
    <source>
        <dbReference type="ARBA" id="ARBA00022679"/>
    </source>
</evidence>
<evidence type="ECO:0000313" key="15">
    <source>
        <dbReference type="EMBL" id="TMQ68526.1"/>
    </source>
</evidence>
<dbReference type="AlphaFoldDB" id="A0A538TXZ5"/>
<organism evidence="15 16">
    <name type="scientific">Eiseniibacteriota bacterium</name>
    <dbReference type="NCBI Taxonomy" id="2212470"/>
    <lineage>
        <taxon>Bacteria</taxon>
        <taxon>Candidatus Eiseniibacteriota</taxon>
    </lineage>
</organism>
<dbReference type="InterPro" id="IPR017568">
    <property type="entry name" value="3-oxoacyl-ACP_synth-2"/>
</dbReference>
<dbReference type="CDD" id="cd00834">
    <property type="entry name" value="KAS_I_II"/>
    <property type="match status" value="1"/>
</dbReference>
<evidence type="ECO:0000256" key="1">
    <source>
        <dbReference type="ARBA" id="ARBA00005194"/>
    </source>
</evidence>
<keyword evidence="10 11" id="KW-0012">Acyltransferase</keyword>
<dbReference type="GO" id="GO:0004315">
    <property type="term" value="F:3-oxoacyl-[acyl-carrier-protein] synthase activity"/>
    <property type="evidence" value="ECO:0007669"/>
    <property type="project" value="UniProtKB-UniRule"/>
</dbReference>
<evidence type="ECO:0000256" key="7">
    <source>
        <dbReference type="ARBA" id="ARBA00022832"/>
    </source>
</evidence>
<dbReference type="UniPathway" id="UPA00094"/>
<evidence type="ECO:0000256" key="9">
    <source>
        <dbReference type="ARBA" id="ARBA00023160"/>
    </source>
</evidence>
<sequence>MNPAPHRVLVTGLGIVSPLGNDGEQFWRRLVAGCSGAGPITRFDTTGYGTRFACEVKDFTTEGVLDRKDAKRMDRFVQFAVVATAEAIRSAGLDLNSIDRERVGVILGSGIGGMETFENQHTNLIQKGPGRVSPFFIPMMIVDMAAGQISIQFGLKGPNFATVSACASGAHALGEALRLLRAGDADVIVAGGSEATITPMALAGFSNARALSTRNDDPQRASRPFDQDRDGFVIGEGAAVLVLETEDHTRRRNATPLCELAGYGASGDAYHITAPREDGDGAARAMQRALDDARLRPEDVQYINAHGTSTPAGDPAEVAAIKSVFGTHAGRLMVSSTKSMTGHLLGAAGGLEAAATALTLARGIVPPTINLEKPDPTCDLDFVPNQARTHRVKAALSNSFGFGGHNVTLAVRAAS</sequence>
<dbReference type="InterPro" id="IPR016039">
    <property type="entry name" value="Thiolase-like"/>
</dbReference>
<evidence type="ECO:0000256" key="8">
    <source>
        <dbReference type="ARBA" id="ARBA00023098"/>
    </source>
</evidence>
<dbReference type="Pfam" id="PF02801">
    <property type="entry name" value="Ketoacyl-synt_C"/>
    <property type="match status" value="1"/>
</dbReference>
<dbReference type="PANTHER" id="PTHR11712">
    <property type="entry name" value="POLYKETIDE SYNTHASE-RELATED"/>
    <property type="match status" value="1"/>
</dbReference>
<comment type="pathway">
    <text evidence="1 11">Lipid metabolism; fatty acid biosynthesis.</text>
</comment>
<keyword evidence="8" id="KW-0443">Lipid metabolism</keyword>
<evidence type="ECO:0000256" key="12">
    <source>
        <dbReference type="PIRSR" id="PIRSR000447-1"/>
    </source>
</evidence>
<comment type="catalytic activity">
    <reaction evidence="11">
        <text>a fatty acyl-[ACP] + malonyl-[ACP] + H(+) = a 3-oxoacyl-[ACP] + holo-[ACP] + CO2</text>
        <dbReference type="Rhea" id="RHEA:22836"/>
        <dbReference type="Rhea" id="RHEA-COMP:9623"/>
        <dbReference type="Rhea" id="RHEA-COMP:9685"/>
        <dbReference type="Rhea" id="RHEA-COMP:9916"/>
        <dbReference type="Rhea" id="RHEA-COMP:14125"/>
        <dbReference type="ChEBI" id="CHEBI:15378"/>
        <dbReference type="ChEBI" id="CHEBI:16526"/>
        <dbReference type="ChEBI" id="CHEBI:64479"/>
        <dbReference type="ChEBI" id="CHEBI:78449"/>
        <dbReference type="ChEBI" id="CHEBI:78776"/>
        <dbReference type="ChEBI" id="CHEBI:138651"/>
    </reaction>
</comment>
<proteinExistence type="inferred from homology"/>
<dbReference type="NCBIfam" id="NF004970">
    <property type="entry name" value="PRK06333.1"/>
    <property type="match status" value="1"/>
</dbReference>
<dbReference type="Proteomes" id="UP000316609">
    <property type="component" value="Unassembled WGS sequence"/>
</dbReference>
<protein>
    <recommendedName>
        <fullName evidence="4 11">3-oxoacyl-[acyl-carrier-protein] synthase 2</fullName>
        <ecNumber evidence="3 11">2.3.1.179</ecNumber>
    </recommendedName>
</protein>
<dbReference type="SMART" id="SM00825">
    <property type="entry name" value="PKS_KS"/>
    <property type="match status" value="1"/>
</dbReference>
<evidence type="ECO:0000256" key="10">
    <source>
        <dbReference type="ARBA" id="ARBA00023315"/>
    </source>
</evidence>
<dbReference type="InterPro" id="IPR018201">
    <property type="entry name" value="Ketoacyl_synth_AS"/>
</dbReference>
<accession>A0A538TXZ5</accession>
<comment type="caution">
    <text evidence="15">The sequence shown here is derived from an EMBL/GenBank/DDBJ whole genome shotgun (WGS) entry which is preliminary data.</text>
</comment>
<comment type="function">
    <text evidence="11">Involved in the type II fatty acid elongation cycle. Catalyzes the elongation of a wide range of acyl-ACP by the addition of two carbons from malonyl-ACP to an acyl acceptor. Can efficiently catalyze the conversion of palmitoleoyl-ACP (cis-hexadec-9-enoyl-ACP) to cis-vaccenoyl-ACP (cis-octadec-11-enoyl-ACP), an essential step in the thermal regulation of fatty acid composition.</text>
</comment>
<dbReference type="GO" id="GO:0006633">
    <property type="term" value="P:fatty acid biosynthetic process"/>
    <property type="evidence" value="ECO:0007669"/>
    <property type="project" value="UniProtKB-UniRule"/>
</dbReference>
<keyword evidence="5 11" id="KW-0444">Lipid biosynthesis</keyword>
<comment type="similarity">
    <text evidence="2 11 13">Belongs to the thiolase-like superfamily. Beta-ketoacyl-ACP synthases family.</text>
</comment>
<dbReference type="PIRSF" id="PIRSF000447">
    <property type="entry name" value="KAS_II"/>
    <property type="match status" value="1"/>
</dbReference>
<dbReference type="InterPro" id="IPR014031">
    <property type="entry name" value="Ketoacyl_synth_C"/>
</dbReference>
<dbReference type="Pfam" id="PF00109">
    <property type="entry name" value="ketoacyl-synt"/>
    <property type="match status" value="1"/>
</dbReference>
<evidence type="ECO:0000259" key="14">
    <source>
        <dbReference type="PROSITE" id="PS52004"/>
    </source>
</evidence>
<reference evidence="15 16" key="1">
    <citation type="journal article" date="2019" name="Nat. Microbiol.">
        <title>Mediterranean grassland soil C-N compound turnover is dependent on rainfall and depth, and is mediated by genomically divergent microorganisms.</title>
        <authorList>
            <person name="Diamond S."/>
            <person name="Andeer P.F."/>
            <person name="Li Z."/>
            <person name="Crits-Christoph A."/>
            <person name="Burstein D."/>
            <person name="Anantharaman K."/>
            <person name="Lane K.R."/>
            <person name="Thomas B.C."/>
            <person name="Pan C."/>
            <person name="Northen T.R."/>
            <person name="Banfield J.F."/>
        </authorList>
    </citation>
    <scope>NUCLEOTIDE SEQUENCE [LARGE SCALE GENOMIC DNA]</scope>
    <source>
        <strain evidence="15">WS_8</strain>
    </source>
</reference>
<evidence type="ECO:0000256" key="11">
    <source>
        <dbReference type="PIRNR" id="PIRNR000447"/>
    </source>
</evidence>
<dbReference type="NCBIfam" id="TIGR03150">
    <property type="entry name" value="fabF"/>
    <property type="match status" value="1"/>
</dbReference>
<dbReference type="InterPro" id="IPR000794">
    <property type="entry name" value="Beta-ketoacyl_synthase"/>
</dbReference>
<name>A0A538TXZ5_UNCEI</name>
<dbReference type="PROSITE" id="PS52004">
    <property type="entry name" value="KS3_2"/>
    <property type="match status" value="1"/>
</dbReference>